<organism evidence="7 8">
    <name type="scientific">Brevibacterium celere</name>
    <dbReference type="NCBI Taxonomy" id="225845"/>
    <lineage>
        <taxon>Bacteria</taxon>
        <taxon>Bacillati</taxon>
        <taxon>Actinomycetota</taxon>
        <taxon>Actinomycetes</taxon>
        <taxon>Micrococcales</taxon>
        <taxon>Brevibacteriaceae</taxon>
        <taxon>Brevibacterium</taxon>
    </lineage>
</organism>
<dbReference type="InterPro" id="IPR011527">
    <property type="entry name" value="ABC1_TM_dom"/>
</dbReference>
<dbReference type="EMBL" id="QNSB01000001">
    <property type="protein sequence ID" value="RBP74601.1"/>
    <property type="molecule type" value="Genomic_DNA"/>
</dbReference>
<feature type="domain" description="ABC transmembrane type-1" evidence="6">
    <location>
        <begin position="49"/>
        <end position="129"/>
    </location>
</feature>
<dbReference type="InterPro" id="IPR036640">
    <property type="entry name" value="ABC1_TM_sf"/>
</dbReference>
<accession>A0A366IQH8</accession>
<gene>
    <name evidence="7" type="ORF">DFO65_101323</name>
</gene>
<dbReference type="GO" id="GO:0005524">
    <property type="term" value="F:ATP binding"/>
    <property type="evidence" value="ECO:0007669"/>
    <property type="project" value="InterPro"/>
</dbReference>
<feature type="transmembrane region" description="Helical" evidence="5">
    <location>
        <begin position="85"/>
        <end position="105"/>
    </location>
</feature>
<sequence length="129" mass="14330">MRRLTVPRLGELPGRGICGLPHTTGLVWSSVHPLLRFWPDVRARIGVYILVLVLTLVANGIQLLVPLLTGHIIDGPIAHGDLSALWWPVVGVLGIGIGEAVVLWARRMIVAPVVAEWEVRWRSRLFDRL</sequence>
<evidence type="ECO:0000256" key="2">
    <source>
        <dbReference type="ARBA" id="ARBA00022692"/>
    </source>
</evidence>
<reference evidence="7 8" key="1">
    <citation type="submission" date="2018-06" db="EMBL/GenBank/DDBJ databases">
        <title>Freshwater and sediment microbial communities from various areas in North America, analyzing microbe dynamics in response to fracking.</title>
        <authorList>
            <person name="Lamendella R."/>
        </authorList>
    </citation>
    <scope>NUCLEOTIDE SEQUENCE [LARGE SCALE GENOMIC DNA]</scope>
    <source>
        <strain evidence="7 8">3b_TX</strain>
    </source>
</reference>
<proteinExistence type="predicted"/>
<dbReference type="Proteomes" id="UP000253509">
    <property type="component" value="Unassembled WGS sequence"/>
</dbReference>
<dbReference type="Gene3D" id="1.20.1560.10">
    <property type="entry name" value="ABC transporter type 1, transmembrane domain"/>
    <property type="match status" value="1"/>
</dbReference>
<evidence type="ECO:0000313" key="8">
    <source>
        <dbReference type="Proteomes" id="UP000253509"/>
    </source>
</evidence>
<comment type="caution">
    <text evidence="7">The sequence shown here is derived from an EMBL/GenBank/DDBJ whole genome shotgun (WGS) entry which is preliminary data.</text>
</comment>
<keyword evidence="8" id="KW-1185">Reference proteome</keyword>
<dbReference type="SUPFAM" id="SSF90123">
    <property type="entry name" value="ABC transporter transmembrane region"/>
    <property type="match status" value="1"/>
</dbReference>
<evidence type="ECO:0000256" key="3">
    <source>
        <dbReference type="ARBA" id="ARBA00022989"/>
    </source>
</evidence>
<dbReference type="AlphaFoldDB" id="A0A366IQH8"/>
<keyword evidence="3 5" id="KW-1133">Transmembrane helix</keyword>
<evidence type="ECO:0000256" key="1">
    <source>
        <dbReference type="ARBA" id="ARBA00004651"/>
    </source>
</evidence>
<dbReference type="GO" id="GO:0140359">
    <property type="term" value="F:ABC-type transporter activity"/>
    <property type="evidence" value="ECO:0007669"/>
    <property type="project" value="InterPro"/>
</dbReference>
<evidence type="ECO:0000256" key="5">
    <source>
        <dbReference type="SAM" id="Phobius"/>
    </source>
</evidence>
<dbReference type="GO" id="GO:0005886">
    <property type="term" value="C:plasma membrane"/>
    <property type="evidence" value="ECO:0007669"/>
    <property type="project" value="UniProtKB-SubCell"/>
</dbReference>
<dbReference type="Pfam" id="PF00664">
    <property type="entry name" value="ABC_membrane"/>
    <property type="match status" value="1"/>
</dbReference>
<evidence type="ECO:0000256" key="4">
    <source>
        <dbReference type="ARBA" id="ARBA00023136"/>
    </source>
</evidence>
<evidence type="ECO:0000259" key="6">
    <source>
        <dbReference type="PROSITE" id="PS50929"/>
    </source>
</evidence>
<comment type="subcellular location">
    <subcellularLocation>
        <location evidence="1">Cell membrane</location>
        <topology evidence="1">Multi-pass membrane protein</topology>
    </subcellularLocation>
</comment>
<protein>
    <submittedName>
        <fullName evidence="7">ABC transporter transmembrane protein</fullName>
    </submittedName>
</protein>
<keyword evidence="2 5" id="KW-0812">Transmembrane</keyword>
<name>A0A366IQH8_9MICO</name>
<feature type="transmembrane region" description="Helical" evidence="5">
    <location>
        <begin position="45"/>
        <end position="65"/>
    </location>
</feature>
<dbReference type="PROSITE" id="PS50929">
    <property type="entry name" value="ABC_TM1F"/>
    <property type="match status" value="1"/>
</dbReference>
<keyword evidence="4 5" id="KW-0472">Membrane</keyword>
<evidence type="ECO:0000313" key="7">
    <source>
        <dbReference type="EMBL" id="RBP74601.1"/>
    </source>
</evidence>